<evidence type="ECO:0000313" key="3">
    <source>
        <dbReference type="Proteomes" id="UP000516052"/>
    </source>
</evidence>
<organism evidence="2 3">
    <name type="scientific">Streptomyces roseirectus</name>
    <dbReference type="NCBI Taxonomy" id="2768066"/>
    <lineage>
        <taxon>Bacteria</taxon>
        <taxon>Bacillati</taxon>
        <taxon>Actinomycetota</taxon>
        <taxon>Actinomycetes</taxon>
        <taxon>Kitasatosporales</taxon>
        <taxon>Streptomycetaceae</taxon>
        <taxon>Streptomyces</taxon>
    </lineage>
</organism>
<reference evidence="2 3" key="1">
    <citation type="submission" date="2020-08" db="EMBL/GenBank/DDBJ databases">
        <title>A novel species.</title>
        <authorList>
            <person name="Gao J."/>
        </authorList>
    </citation>
    <scope>NUCLEOTIDE SEQUENCE [LARGE SCALE GENOMIC DNA]</scope>
    <source>
        <strain evidence="2 3">CRXT-G-22</strain>
    </source>
</reference>
<keyword evidence="3" id="KW-1185">Reference proteome</keyword>
<sequence length="155" mass="16702">MEDEAQGLVPAGFHGDLGISGSAARRALKAAATAPQYTGTVITARQARQILANPHLAVYDNPHTLLMCVYRRDKALCHRGLKGTPSLDQCVPACANIARTDQHATGLRRRATVLDQQAGRVPGPLGERLRDNAARPRDLADTHHRTRISLQDGTA</sequence>
<evidence type="ECO:0000256" key="1">
    <source>
        <dbReference type="SAM" id="MobiDB-lite"/>
    </source>
</evidence>
<dbReference type="Proteomes" id="UP000516052">
    <property type="component" value="Chromosome"/>
</dbReference>
<accession>A0A7H0IS20</accession>
<dbReference type="AlphaFoldDB" id="A0A7H0IS20"/>
<feature type="compositionally biased region" description="Basic and acidic residues" evidence="1">
    <location>
        <begin position="127"/>
        <end position="143"/>
    </location>
</feature>
<protein>
    <submittedName>
        <fullName evidence="2">Uncharacterized protein</fullName>
    </submittedName>
</protein>
<proteinExistence type="predicted"/>
<dbReference type="EMBL" id="CP060828">
    <property type="protein sequence ID" value="QNP75586.1"/>
    <property type="molecule type" value="Genomic_DNA"/>
</dbReference>
<gene>
    <name evidence="2" type="ORF">IAG44_04745</name>
</gene>
<evidence type="ECO:0000313" key="2">
    <source>
        <dbReference type="EMBL" id="QNP75586.1"/>
    </source>
</evidence>
<name>A0A7H0IS20_9ACTN</name>
<feature type="region of interest" description="Disordered" evidence="1">
    <location>
        <begin position="119"/>
        <end position="155"/>
    </location>
</feature>
<dbReference type="KEGG" id="sroi:IAG44_04745"/>